<proteinExistence type="predicted"/>
<evidence type="ECO:0000313" key="1">
    <source>
        <dbReference type="EMBL" id="MCD7455094.1"/>
    </source>
</evidence>
<name>A0ABS8S8C9_DATST</name>
<protein>
    <submittedName>
        <fullName evidence="1">Uncharacterized protein</fullName>
    </submittedName>
</protein>
<reference evidence="1 2" key="1">
    <citation type="journal article" date="2021" name="BMC Genomics">
        <title>Datura genome reveals duplications of psychoactive alkaloid biosynthetic genes and high mutation rate following tissue culture.</title>
        <authorList>
            <person name="Rajewski A."/>
            <person name="Carter-House D."/>
            <person name="Stajich J."/>
            <person name="Litt A."/>
        </authorList>
    </citation>
    <scope>NUCLEOTIDE SEQUENCE [LARGE SCALE GENOMIC DNA]</scope>
    <source>
        <strain evidence="1">AR-01</strain>
    </source>
</reference>
<evidence type="ECO:0000313" key="2">
    <source>
        <dbReference type="Proteomes" id="UP000823775"/>
    </source>
</evidence>
<dbReference type="EMBL" id="JACEIK010000328">
    <property type="protein sequence ID" value="MCD7455094.1"/>
    <property type="molecule type" value="Genomic_DNA"/>
</dbReference>
<keyword evidence="2" id="KW-1185">Reference proteome</keyword>
<gene>
    <name evidence="1" type="ORF">HAX54_026997</name>
</gene>
<dbReference type="Proteomes" id="UP000823775">
    <property type="component" value="Unassembled WGS sequence"/>
</dbReference>
<comment type="caution">
    <text evidence="1">The sequence shown here is derived from an EMBL/GenBank/DDBJ whole genome shotgun (WGS) entry which is preliminary data.</text>
</comment>
<organism evidence="1 2">
    <name type="scientific">Datura stramonium</name>
    <name type="common">Jimsonweed</name>
    <name type="synonym">Common thornapple</name>
    <dbReference type="NCBI Taxonomy" id="4076"/>
    <lineage>
        <taxon>Eukaryota</taxon>
        <taxon>Viridiplantae</taxon>
        <taxon>Streptophyta</taxon>
        <taxon>Embryophyta</taxon>
        <taxon>Tracheophyta</taxon>
        <taxon>Spermatophyta</taxon>
        <taxon>Magnoliopsida</taxon>
        <taxon>eudicotyledons</taxon>
        <taxon>Gunneridae</taxon>
        <taxon>Pentapetalae</taxon>
        <taxon>asterids</taxon>
        <taxon>lamiids</taxon>
        <taxon>Solanales</taxon>
        <taxon>Solanaceae</taxon>
        <taxon>Solanoideae</taxon>
        <taxon>Datureae</taxon>
        <taxon>Datura</taxon>
    </lineage>
</organism>
<sequence>MNIAKQSIQLTNSTSNMCNYSNRGAQKFSIKKLLFKIENPEVTKYLHQWSVIRQTRRFPSPSPDEKYLGFPDDCHLGFISANP</sequence>
<accession>A0ABS8S8C9</accession>